<organism evidence="1 2">
    <name type="scientific">Kocuria marina</name>
    <dbReference type="NCBI Taxonomy" id="223184"/>
    <lineage>
        <taxon>Bacteria</taxon>
        <taxon>Bacillati</taxon>
        <taxon>Actinomycetota</taxon>
        <taxon>Actinomycetes</taxon>
        <taxon>Micrococcales</taxon>
        <taxon>Micrococcaceae</taxon>
        <taxon>Kocuria</taxon>
    </lineage>
</organism>
<evidence type="ECO:0000313" key="2">
    <source>
        <dbReference type="Proteomes" id="UP000030664"/>
    </source>
</evidence>
<evidence type="ECO:0000313" key="1">
    <source>
        <dbReference type="EMBL" id="KHE75530.1"/>
    </source>
</evidence>
<proteinExistence type="predicted"/>
<dbReference type="Proteomes" id="UP000030664">
    <property type="component" value="Unassembled WGS sequence"/>
</dbReference>
<dbReference type="EMBL" id="JROM01000005">
    <property type="protein sequence ID" value="KHE75530.1"/>
    <property type="molecule type" value="Genomic_DNA"/>
</dbReference>
<accession>A0A0B0DFM7</accession>
<evidence type="ECO:0008006" key="3">
    <source>
        <dbReference type="Google" id="ProtNLM"/>
    </source>
</evidence>
<gene>
    <name evidence="1" type="ORF">AS25_00585</name>
</gene>
<name>A0A0B0DFM7_9MICC</name>
<dbReference type="AlphaFoldDB" id="A0A0B0DFM7"/>
<comment type="caution">
    <text evidence="1">The sequence shown here is derived from an EMBL/GenBank/DDBJ whole genome shotgun (WGS) entry which is preliminary data.</text>
</comment>
<protein>
    <recommendedName>
        <fullName evidence="3">N-acetyltransferase domain-containing protein</fullName>
    </recommendedName>
</protein>
<sequence>MTLRMVGQYLISEGHTPKFLYGACDPKASRFYAKAGFNVTDPGTSLRIPGTTMTMKSNHPPYTAWFYTATVR</sequence>
<reference evidence="1 2" key="1">
    <citation type="submission" date="2014-09" db="EMBL/GenBank/DDBJ databases">
        <title>High-quality draft genome sequence of Kocuria marina SO9-6, an actinobacterium isolated from a copper mine.</title>
        <authorList>
            <person name="Castro D.B."/>
            <person name="Pereira L.B."/>
            <person name="Silva M.V."/>
            <person name="Silva B.P."/>
            <person name="Zanardi B.R."/>
            <person name="Carlos C."/>
            <person name="Belgini D.R."/>
            <person name="Limache E.G."/>
            <person name="Lacerda G.V."/>
            <person name="Nery M.B."/>
            <person name="Gomes M.B."/>
            <person name="Souza S."/>
            <person name="Silva T.M."/>
            <person name="Rodrigues V.D."/>
            <person name="Paulino L.C."/>
            <person name="Vicentini R."/>
            <person name="Ferraz L.F."/>
            <person name="Ottoboni L.M."/>
        </authorList>
    </citation>
    <scope>NUCLEOTIDE SEQUENCE [LARGE SCALE GENOMIC DNA]</scope>
    <source>
        <strain evidence="1 2">SO9-6</strain>
    </source>
</reference>